<feature type="domain" description="MucBP" evidence="4">
    <location>
        <begin position="490"/>
        <end position="557"/>
    </location>
</feature>
<evidence type="ECO:0000313" key="5">
    <source>
        <dbReference type="EMBL" id="PMD73244.1"/>
    </source>
</evidence>
<dbReference type="Proteomes" id="UP000235649">
    <property type="component" value="Unassembled WGS sequence"/>
</dbReference>
<gene>
    <name evidence="5" type="ORF">CBP76_01815</name>
</gene>
<feature type="region of interest" description="Disordered" evidence="2">
    <location>
        <begin position="61"/>
        <end position="123"/>
    </location>
</feature>
<feature type="compositionally biased region" description="Low complexity" evidence="2">
    <location>
        <begin position="61"/>
        <end position="75"/>
    </location>
</feature>
<dbReference type="OrthoDB" id="2323116at2"/>
<comment type="caution">
    <text evidence="5">The sequence shown here is derived from an EMBL/GenBank/DDBJ whole genome shotgun (WGS) entry which is preliminary data.</text>
</comment>
<name>A0A2N7AWU5_9LACO</name>
<feature type="compositionally biased region" description="Low complexity" evidence="2">
    <location>
        <begin position="94"/>
        <end position="116"/>
    </location>
</feature>
<dbReference type="AlphaFoldDB" id="A0A2N7AWU5"/>
<keyword evidence="1" id="KW-0677">Repeat</keyword>
<dbReference type="InterPro" id="IPR024968">
    <property type="entry name" value="SlpA_C_lactobacillus"/>
</dbReference>
<feature type="domain" description="S-layer protein C-terminal" evidence="3">
    <location>
        <begin position="705"/>
        <end position="749"/>
    </location>
</feature>
<dbReference type="EMBL" id="NIPR01000004">
    <property type="protein sequence ID" value="PMD73244.1"/>
    <property type="molecule type" value="Genomic_DNA"/>
</dbReference>
<protein>
    <recommendedName>
        <fullName evidence="7">Surface layer protein A domain-containing protein</fullName>
    </recommendedName>
</protein>
<dbReference type="Pfam" id="PF06458">
    <property type="entry name" value="MucBP"/>
    <property type="match status" value="1"/>
</dbReference>
<feature type="compositionally biased region" description="Polar residues" evidence="2">
    <location>
        <begin position="76"/>
        <end position="90"/>
    </location>
</feature>
<proteinExistence type="predicted"/>
<evidence type="ECO:0000256" key="2">
    <source>
        <dbReference type="SAM" id="MobiDB-lite"/>
    </source>
</evidence>
<feature type="domain" description="S-layer protein C-terminal" evidence="3">
    <location>
        <begin position="626"/>
        <end position="683"/>
    </location>
</feature>
<dbReference type="InterPro" id="IPR009459">
    <property type="entry name" value="MucBP_dom"/>
</dbReference>
<organism evidence="5 6">
    <name type="scientific">Companilactobacillus nuruki</name>
    <dbReference type="NCBI Taxonomy" id="1993540"/>
    <lineage>
        <taxon>Bacteria</taxon>
        <taxon>Bacillati</taxon>
        <taxon>Bacillota</taxon>
        <taxon>Bacilli</taxon>
        <taxon>Lactobacillales</taxon>
        <taxon>Lactobacillaceae</taxon>
        <taxon>Companilactobacillus</taxon>
    </lineage>
</organism>
<accession>A0A2N7AWU5</accession>
<evidence type="ECO:0000256" key="1">
    <source>
        <dbReference type="ARBA" id="ARBA00022737"/>
    </source>
</evidence>
<evidence type="ECO:0000259" key="3">
    <source>
        <dbReference type="Pfam" id="PF03217"/>
    </source>
</evidence>
<reference evidence="5 6" key="1">
    <citation type="submission" date="2017-05" db="EMBL/GenBank/DDBJ databases">
        <title>Lactobacillus nurukis nov., sp. nov., isolated from nuruk.</title>
        <authorList>
            <person name="Kim S.-J."/>
        </authorList>
    </citation>
    <scope>NUCLEOTIDE SEQUENCE [LARGE SCALE GENOMIC DNA]</scope>
    <source>
        <strain evidence="5 6">SYF10-1a</strain>
    </source>
</reference>
<evidence type="ECO:0000259" key="4">
    <source>
        <dbReference type="Pfam" id="PF06458"/>
    </source>
</evidence>
<evidence type="ECO:0008006" key="7">
    <source>
        <dbReference type="Google" id="ProtNLM"/>
    </source>
</evidence>
<sequence length="811" mass="90094">MSPNKIFLVYIFLRINIKPKIKKKVLKMSLNKKYLYFGASLFSAILLIPLDTQIAKAETTTTNNTDKTMSSNSSTVPTPQQTTDPISDPNNAKPMPTTTQPAPTNTMTTPDNNPAPSSTPKVPISQSLTSAAQIKPIPQVTQVISSADSSQQTTSSTGTINNIPDNTIINFTDPLLGAVVKKQLNMQPNDNLTAGSLKSFTGNIFNANEQMYLTGQTQTSLSDQQVTPIESLNGMQYLQLLPTKTNVMFQAKLASDPKSDPSLTPLNNLKFSALDIVGNFSNPNAKQIDTSQISKLNVLNSSEVSLNGDQSVSYGSGITNQQLKEISPWLINYVKNVVNNTANKNTIQLSNSSITDFSSLKGLENGNKVNIIADTPVHIDQTPIYAINNQPIAFTAKPVLGIDGDDLANGYHFSNTVSQQYLTEDDLTNLGNDKYILEHPAPNAQVLAYGYLGFGYSSNPNNYVNKNYGNATLQYYILNGQPLIWQDHPNITVNYLNSDNKPLSVNEKAPQLINGNNIGDPYDLTNISQIKGYKLITPELLKGNYTQDPQIINLIYTENPISNHSSSTNTSTQYIPVYDDNGNPINNTYVNVENEIIRASIRKNNQTLYQITTGQWVLANDFYAQKQVTKDFRTFDKNTKLIDSQGNILSTTIAPNSEWKVLKIIEINGKKYYEVAPNEFILFSDAIEFIPLDDIGHVHLNDLNKLYNSKGKLLNSELRSGSEWLTDGFAIINGQKMYRVANDEWVNASELYLYQPTKTVFHTTKITKLFDHNGRLLNNYLKSQTNWKVDQIVKIGASTYYRVATDEFILI</sequence>
<evidence type="ECO:0000313" key="6">
    <source>
        <dbReference type="Proteomes" id="UP000235649"/>
    </source>
</evidence>
<keyword evidence="6" id="KW-1185">Reference proteome</keyword>
<dbReference type="Pfam" id="PF03217">
    <property type="entry name" value="SlpA"/>
    <property type="match status" value="2"/>
</dbReference>
<dbReference type="Gene3D" id="3.10.20.320">
    <property type="entry name" value="Putative peptidoglycan bound protein (lpxtg motif)"/>
    <property type="match status" value="1"/>
</dbReference>